<dbReference type="PANTHER" id="PTHR30026">
    <property type="entry name" value="OUTER MEMBRANE PROTEIN TOLC"/>
    <property type="match status" value="1"/>
</dbReference>
<name>A0A0J1B5Z9_RHOIS</name>
<dbReference type="RefSeq" id="WP_047816816.1">
    <property type="nucleotide sequence ID" value="NZ_LECT01000046.1"/>
</dbReference>
<dbReference type="Proteomes" id="UP000036367">
    <property type="component" value="Unassembled WGS sequence"/>
</dbReference>
<dbReference type="SUPFAM" id="SSF56954">
    <property type="entry name" value="Outer membrane efflux proteins (OEP)"/>
    <property type="match status" value="1"/>
</dbReference>
<evidence type="ECO:0000256" key="1">
    <source>
        <dbReference type="ARBA" id="ARBA00004442"/>
    </source>
</evidence>
<evidence type="ECO:0000313" key="9">
    <source>
        <dbReference type="Proteomes" id="UP000036367"/>
    </source>
</evidence>
<dbReference type="STRING" id="595434.RISK_005854"/>
<sequence length="637" mass="70324">MRTSRSFELTHQAIASLLIALVTSSFPGCRTADMRAPQQPGMTPSDWSAISLEKPVGQPATGQSNQPPEIATVSHLESVVQRSPPTADEFNQLTPWHLSLDEAIQLALGNSQVIRDQGGRVLSYPDMVRTTLDPAVLRNDPNLGLDASLSAFDTQFQSSFVWNGDGNSVNSAFSNGQFGVFSQPETLARLGVGRILHSGTQVSIGSIGGYDEDLAGGLYAAYGAEVRHPLMRGSGTEINEIAGPLAKPGVYRGIRIAQIDHQQVSLGVEQAVSELVRDVSIVYWELFFAYQDLEAKRVAMQNTRQAWQLEQQRVEQRVSPPDVEALARQQFYSAEAAVRNAICGTVPGQTGVYNVELKLRTLLALPACDDRLIQPIGPPLQAPIRFDWHESDALAQGSRIELRKQQAIIAKRVLEIKAAKNLQRPQLDFIGQYRRLADDPTNDTELFGSALQGWQVGVDYSRPVANRRENAAVRHAQLQLQRERAIAEEQRRQISAQLRTTFIDLDRAYGTMNSMAKSREASQIRLAAQSQRHAEGEIQVEDVLEAQIRATKAETEFQRSVVDYNLAFIKVHHARGTLLQAMGVGFGQPTYDECRFALNSASVFARPEKLDNNMTGTRIASPSATQRRAMPQTGTFR</sequence>
<reference evidence="8" key="1">
    <citation type="submission" date="2015-05" db="EMBL/GenBank/DDBJ databases">
        <title>Permanent draft genome of Rhodopirellula islandicus K833.</title>
        <authorList>
            <person name="Kizina J."/>
            <person name="Richter M."/>
            <person name="Glockner F.O."/>
            <person name="Harder J."/>
        </authorList>
    </citation>
    <scope>NUCLEOTIDE SEQUENCE [LARGE SCALE GENOMIC DNA]</scope>
    <source>
        <strain evidence="8">K833</strain>
    </source>
</reference>
<dbReference type="AlphaFoldDB" id="A0A0J1B5Z9"/>
<accession>A0A0J1B5Z9</accession>
<dbReference type="InterPro" id="IPR051906">
    <property type="entry name" value="TolC-like"/>
</dbReference>
<dbReference type="Gene3D" id="1.20.1600.10">
    <property type="entry name" value="Outer membrane efflux proteins (OEP)"/>
    <property type="match status" value="1"/>
</dbReference>
<feature type="coiled-coil region" evidence="6">
    <location>
        <begin position="468"/>
        <end position="497"/>
    </location>
</feature>
<evidence type="ECO:0000256" key="4">
    <source>
        <dbReference type="ARBA" id="ARBA00023136"/>
    </source>
</evidence>
<evidence type="ECO:0000256" key="6">
    <source>
        <dbReference type="SAM" id="Coils"/>
    </source>
</evidence>
<dbReference type="EMBL" id="LECT01000046">
    <property type="protein sequence ID" value="KLU02028.1"/>
    <property type="molecule type" value="Genomic_DNA"/>
</dbReference>
<dbReference type="GO" id="GO:0015562">
    <property type="term" value="F:efflux transmembrane transporter activity"/>
    <property type="evidence" value="ECO:0007669"/>
    <property type="project" value="InterPro"/>
</dbReference>
<keyword evidence="9" id="KW-1185">Reference proteome</keyword>
<dbReference type="GO" id="GO:0009279">
    <property type="term" value="C:cell outer membrane"/>
    <property type="evidence" value="ECO:0007669"/>
    <property type="project" value="UniProtKB-SubCell"/>
</dbReference>
<protein>
    <submittedName>
        <fullName evidence="8">Outer membrane efflux protein</fullName>
    </submittedName>
</protein>
<keyword evidence="6" id="KW-0175">Coiled coil</keyword>
<dbReference type="PANTHER" id="PTHR30026:SF23">
    <property type="entry name" value="TO APRF-PUTATIVE OUTER MEMBRANE EFFLUX PROTEIN OR SECRETED ALKALINE PHOSPHATASE-RELATED"/>
    <property type="match status" value="1"/>
</dbReference>
<evidence type="ECO:0000313" key="8">
    <source>
        <dbReference type="EMBL" id="KLU02028.1"/>
    </source>
</evidence>
<dbReference type="GO" id="GO:1990281">
    <property type="term" value="C:efflux pump complex"/>
    <property type="evidence" value="ECO:0007669"/>
    <property type="project" value="TreeGrafter"/>
</dbReference>
<dbReference type="PATRIC" id="fig|595434.4.peg.5557"/>
<dbReference type="GO" id="GO:0015288">
    <property type="term" value="F:porin activity"/>
    <property type="evidence" value="ECO:0007669"/>
    <property type="project" value="TreeGrafter"/>
</dbReference>
<feature type="region of interest" description="Disordered" evidence="7">
    <location>
        <begin position="613"/>
        <end position="637"/>
    </location>
</feature>
<evidence type="ECO:0000256" key="2">
    <source>
        <dbReference type="ARBA" id="ARBA00022452"/>
    </source>
</evidence>
<keyword evidence="4" id="KW-0472">Membrane</keyword>
<proteinExistence type="predicted"/>
<evidence type="ECO:0000256" key="7">
    <source>
        <dbReference type="SAM" id="MobiDB-lite"/>
    </source>
</evidence>
<keyword evidence="2" id="KW-1134">Transmembrane beta strand</keyword>
<dbReference type="OrthoDB" id="232133at2"/>
<evidence type="ECO:0000256" key="5">
    <source>
        <dbReference type="ARBA" id="ARBA00023237"/>
    </source>
</evidence>
<gene>
    <name evidence="8" type="ORF">RISK_005854</name>
</gene>
<keyword evidence="3" id="KW-0812">Transmembrane</keyword>
<comment type="subcellular location">
    <subcellularLocation>
        <location evidence="1">Cell outer membrane</location>
    </subcellularLocation>
</comment>
<comment type="caution">
    <text evidence="8">The sequence shown here is derived from an EMBL/GenBank/DDBJ whole genome shotgun (WGS) entry which is preliminary data.</text>
</comment>
<organism evidence="8 9">
    <name type="scientific">Rhodopirellula islandica</name>
    <dbReference type="NCBI Taxonomy" id="595434"/>
    <lineage>
        <taxon>Bacteria</taxon>
        <taxon>Pseudomonadati</taxon>
        <taxon>Planctomycetota</taxon>
        <taxon>Planctomycetia</taxon>
        <taxon>Pirellulales</taxon>
        <taxon>Pirellulaceae</taxon>
        <taxon>Rhodopirellula</taxon>
    </lineage>
</organism>
<keyword evidence="5" id="KW-0998">Cell outer membrane</keyword>
<evidence type="ECO:0000256" key="3">
    <source>
        <dbReference type="ARBA" id="ARBA00022692"/>
    </source>
</evidence>